<proteinExistence type="inferred from homology"/>
<dbReference type="GO" id="GO:0005634">
    <property type="term" value="C:nucleus"/>
    <property type="evidence" value="ECO:0007669"/>
    <property type="project" value="UniProtKB-SubCell"/>
</dbReference>
<evidence type="ECO:0000256" key="4">
    <source>
        <dbReference type="SAM" id="MobiDB-lite"/>
    </source>
</evidence>
<evidence type="ECO:0000256" key="2">
    <source>
        <dbReference type="ARBA" id="ARBA00010511"/>
    </source>
</evidence>
<dbReference type="EMBL" id="JAAIUW010000013">
    <property type="protein sequence ID" value="KAF7801450.1"/>
    <property type="molecule type" value="Genomic_DNA"/>
</dbReference>
<evidence type="ECO:0000256" key="1">
    <source>
        <dbReference type="ARBA" id="ARBA00004123"/>
    </source>
</evidence>
<dbReference type="PANTHER" id="PTHR34105">
    <property type="entry name" value="PROLINE-, GLUTAMIC ACID- AND LEUCINE-RICH PROTEIN 1"/>
    <property type="match status" value="1"/>
</dbReference>
<evidence type="ECO:0000313" key="6">
    <source>
        <dbReference type="EMBL" id="KAF7801450.1"/>
    </source>
</evidence>
<feature type="region of interest" description="Disordered" evidence="4">
    <location>
        <begin position="1"/>
        <end position="30"/>
    </location>
</feature>
<dbReference type="InterPro" id="IPR016024">
    <property type="entry name" value="ARM-type_fold"/>
</dbReference>
<comment type="caution">
    <text evidence="6">The sequence shown here is derived from an EMBL/GenBank/DDBJ whole genome shotgun (WGS) entry which is preliminary data.</text>
</comment>
<dbReference type="GO" id="GO:0006364">
    <property type="term" value="P:rRNA processing"/>
    <property type="evidence" value="ECO:0007669"/>
    <property type="project" value="TreeGrafter"/>
</dbReference>
<dbReference type="InterPro" id="IPR012583">
    <property type="entry name" value="RIX1_N"/>
</dbReference>
<feature type="compositionally biased region" description="Polar residues" evidence="4">
    <location>
        <begin position="946"/>
        <end position="957"/>
    </location>
</feature>
<keyword evidence="3" id="KW-0539">Nucleus</keyword>
<feature type="compositionally biased region" description="Basic and acidic residues" evidence="4">
    <location>
        <begin position="832"/>
        <end position="848"/>
    </location>
</feature>
<comment type="subcellular location">
    <subcellularLocation>
        <location evidence="1">Nucleus</location>
    </subcellularLocation>
</comment>
<evidence type="ECO:0000313" key="7">
    <source>
        <dbReference type="Proteomes" id="UP000634136"/>
    </source>
</evidence>
<name>A0A834SFA9_9FABA</name>
<feature type="region of interest" description="Disordered" evidence="4">
    <location>
        <begin position="823"/>
        <end position="870"/>
    </location>
</feature>
<sequence length="994" mass="108998">MSKTLYPSTLPSILSSQSQEPKSKLVPPSKVTSTLKRSGLSFVLHRSSSSSPVVSSSLAAGHCCSAHCKRGVTLHGPMAAFDHFRNMYDVAVKPRLLHTLVREHIPEEKHPFSNPSELSRVISMVKTHCLLAESFTESMDPKQIESWKSAVDSWVDRILILASSDTVDKCWAGVSLLGFTCQECSSARFLKSYSGWFQKLFHFLQSPGVSHFVRVASLASLSDLFSRLSGFPNIKKDGSSFAAKVVQPVLKLLNDDSSEDIWEGALHLLCTIMTSFPFSVHRNYDTAQVALQYHLCQCEDPSEQYRYFGSVLKLVLQSRMLQPKFLVESAVASKLLSGGCSQYLLKKLAYCLALLPKSKGDEESWSMMMQKILVVINDQLNSAFQGLEEETKCYELTKMLVQPGKDPPPALGGYIPAEEASYKATKRSKQSPISNVSALMLCCCTMLTNLYSYKVNVPVRLLLALVDRVLMVNGSLPQISLPFITAKQQEDICSELPVLHSYSLELLTAVIKGVGSQLLPHAAFTVRIITIYFKTCALPELRIKVYSVTKILLISMGLGMALCLAQEVINNAFVDLSTIRNKNCGTLRFSNSNAPTEALLPCRRKRKHGSTIGSVQLQEHVVSGLEEGASKNHLVAPISLRIAALEAVEALITVAGGLRSEKWKSKVDDLLIVIAIDSFEEGWANEEITMFGRKESDATSADLQLAALRALLASFLSFSQARPPHLAQGLELFRRGKQLIGTKLAEFCAHALLALEVLIHPRALPLVDYSSANNTSFHEGHRNFEYGYALGQTKSTPYGLQQVVHDAPESDDDLCHRWLENEEEPDVPSAEGAKHDEGPSSTFRDNDPKLLTVHNSSGTQKPEGSEQVPEIATCTDTEMRVAEDEVIVKSDQTRESIVQFQEPISCRSISVAEASCGSMAPEPENHTGIQIESGQGALTNKDGESASLSSSFLQKMSDSGKDKDFALKFGDGDSSGDEDAFPDIVDADPDSDSN</sequence>
<dbReference type="SUPFAM" id="SSF48371">
    <property type="entry name" value="ARM repeat"/>
    <property type="match status" value="1"/>
</dbReference>
<evidence type="ECO:0000256" key="3">
    <source>
        <dbReference type="ARBA" id="ARBA00023242"/>
    </source>
</evidence>
<feature type="compositionally biased region" description="Polar residues" evidence="4">
    <location>
        <begin position="1"/>
        <end position="20"/>
    </location>
</feature>
<feature type="domain" description="Pre-rRNA-processing protein RIX1 N-terminal" evidence="5">
    <location>
        <begin position="102"/>
        <end position="293"/>
    </location>
</feature>
<gene>
    <name evidence="6" type="ORF">G2W53_040561</name>
</gene>
<evidence type="ECO:0000259" key="5">
    <source>
        <dbReference type="Pfam" id="PF08167"/>
    </source>
</evidence>
<dbReference type="PANTHER" id="PTHR34105:SF1">
    <property type="entry name" value="PROLINE-, GLUTAMIC ACID- AND LEUCINE-RICH PROTEIN 1"/>
    <property type="match status" value="1"/>
</dbReference>
<accession>A0A834SFA9</accession>
<keyword evidence="7" id="KW-1185">Reference proteome</keyword>
<dbReference type="Proteomes" id="UP000634136">
    <property type="component" value="Unassembled WGS sequence"/>
</dbReference>
<reference evidence="6" key="1">
    <citation type="submission" date="2020-09" db="EMBL/GenBank/DDBJ databases">
        <title>Genome-Enabled Discovery of Anthraquinone Biosynthesis in Senna tora.</title>
        <authorList>
            <person name="Kang S.-H."/>
            <person name="Pandey R.P."/>
            <person name="Lee C.-M."/>
            <person name="Sim J.-S."/>
            <person name="Jeong J.-T."/>
            <person name="Choi B.-S."/>
            <person name="Jung M."/>
            <person name="Ginzburg D."/>
            <person name="Zhao K."/>
            <person name="Won S.Y."/>
            <person name="Oh T.-J."/>
            <person name="Yu Y."/>
            <person name="Kim N.-H."/>
            <person name="Lee O.R."/>
            <person name="Lee T.-H."/>
            <person name="Bashyal P."/>
            <person name="Kim T.-S."/>
            <person name="Lee W.-H."/>
            <person name="Kawkins C."/>
            <person name="Kim C.-K."/>
            <person name="Kim J.S."/>
            <person name="Ahn B.O."/>
            <person name="Rhee S.Y."/>
            <person name="Sohng J.K."/>
        </authorList>
    </citation>
    <scope>NUCLEOTIDE SEQUENCE</scope>
    <source>
        <tissue evidence="6">Leaf</tissue>
    </source>
</reference>
<feature type="region of interest" description="Disordered" evidence="4">
    <location>
        <begin position="917"/>
        <end position="994"/>
    </location>
</feature>
<organism evidence="6 7">
    <name type="scientific">Senna tora</name>
    <dbReference type="NCBI Taxonomy" id="362788"/>
    <lineage>
        <taxon>Eukaryota</taxon>
        <taxon>Viridiplantae</taxon>
        <taxon>Streptophyta</taxon>
        <taxon>Embryophyta</taxon>
        <taxon>Tracheophyta</taxon>
        <taxon>Spermatophyta</taxon>
        <taxon>Magnoliopsida</taxon>
        <taxon>eudicotyledons</taxon>
        <taxon>Gunneridae</taxon>
        <taxon>Pentapetalae</taxon>
        <taxon>rosids</taxon>
        <taxon>fabids</taxon>
        <taxon>Fabales</taxon>
        <taxon>Fabaceae</taxon>
        <taxon>Caesalpinioideae</taxon>
        <taxon>Cassia clade</taxon>
        <taxon>Senna</taxon>
    </lineage>
</organism>
<feature type="compositionally biased region" description="Polar residues" evidence="4">
    <location>
        <begin position="927"/>
        <end position="938"/>
    </location>
</feature>
<dbReference type="Pfam" id="PF08167">
    <property type="entry name" value="RIX1"/>
    <property type="match status" value="1"/>
</dbReference>
<protein>
    <submittedName>
        <fullName evidence="6">Proline-, glutamic acid- and leucine-rich protein 1</fullName>
    </submittedName>
</protein>
<feature type="compositionally biased region" description="Polar residues" evidence="4">
    <location>
        <begin position="853"/>
        <end position="862"/>
    </location>
</feature>
<feature type="compositionally biased region" description="Acidic residues" evidence="4">
    <location>
        <begin position="974"/>
        <end position="994"/>
    </location>
</feature>
<dbReference type="OrthoDB" id="20900at2759"/>
<dbReference type="InterPro" id="IPR011989">
    <property type="entry name" value="ARM-like"/>
</dbReference>
<comment type="similarity">
    <text evidence="2">Belongs to the RIX1/PELP1 family.</text>
</comment>
<dbReference type="AlphaFoldDB" id="A0A834SFA9"/>
<dbReference type="Gene3D" id="1.25.10.10">
    <property type="entry name" value="Leucine-rich Repeat Variant"/>
    <property type="match status" value="1"/>
</dbReference>